<comment type="caution">
    <text evidence="11">Lacks conserved residue(s) required for the propagation of feature annotation.</text>
</comment>
<comment type="similarity">
    <text evidence="2 11">Belongs to the peptidase M14 family.</text>
</comment>
<keyword evidence="9" id="KW-0482">Metalloprotease</keyword>
<dbReference type="InterPro" id="IPR000834">
    <property type="entry name" value="Peptidase_M14"/>
</dbReference>
<evidence type="ECO:0000256" key="5">
    <source>
        <dbReference type="ARBA" id="ARBA00022723"/>
    </source>
</evidence>
<dbReference type="Gene3D" id="3.40.630.10">
    <property type="entry name" value="Zn peptidases"/>
    <property type="match status" value="2"/>
</dbReference>
<evidence type="ECO:0000256" key="2">
    <source>
        <dbReference type="ARBA" id="ARBA00005988"/>
    </source>
</evidence>
<dbReference type="PANTHER" id="PTHR11705">
    <property type="entry name" value="PROTEASE FAMILY M14 CARBOXYPEPTIDASE A,B"/>
    <property type="match status" value="1"/>
</dbReference>
<evidence type="ECO:0000256" key="1">
    <source>
        <dbReference type="ARBA" id="ARBA00001947"/>
    </source>
</evidence>
<evidence type="ECO:0000313" key="14">
    <source>
        <dbReference type="Proteomes" id="UP000054783"/>
    </source>
</evidence>
<evidence type="ECO:0000256" key="11">
    <source>
        <dbReference type="PROSITE-ProRule" id="PRU01379"/>
    </source>
</evidence>
<keyword evidence="3 13" id="KW-0121">Carboxypeptidase</keyword>
<dbReference type="GO" id="GO:0005615">
    <property type="term" value="C:extracellular space"/>
    <property type="evidence" value="ECO:0007669"/>
    <property type="project" value="TreeGrafter"/>
</dbReference>
<keyword evidence="5" id="KW-0479">Metal-binding</keyword>
<comment type="caution">
    <text evidence="13">The sequence shown here is derived from an EMBL/GenBank/DDBJ whole genome shotgun (WGS) entry which is preliminary data.</text>
</comment>
<evidence type="ECO:0000256" key="9">
    <source>
        <dbReference type="ARBA" id="ARBA00023049"/>
    </source>
</evidence>
<dbReference type="EMBL" id="JYDQ01000015">
    <property type="protein sequence ID" value="KRY21537.1"/>
    <property type="molecule type" value="Genomic_DNA"/>
</dbReference>
<dbReference type="AlphaFoldDB" id="A0A0V1A9V5"/>
<reference evidence="13 14" key="1">
    <citation type="submission" date="2015-01" db="EMBL/GenBank/DDBJ databases">
        <title>Evolution of Trichinella species and genotypes.</title>
        <authorList>
            <person name="Korhonen P.K."/>
            <person name="Edoardo P."/>
            <person name="Giuseppe L.R."/>
            <person name="Gasser R.B."/>
        </authorList>
    </citation>
    <scope>NUCLEOTIDE SEQUENCE [LARGE SCALE GENOMIC DNA]</scope>
    <source>
        <strain evidence="13">ISS2496</strain>
    </source>
</reference>
<dbReference type="GO" id="GO:0004181">
    <property type="term" value="F:metallocarboxypeptidase activity"/>
    <property type="evidence" value="ECO:0007669"/>
    <property type="project" value="InterPro"/>
</dbReference>
<comment type="cofactor">
    <cofactor evidence="1">
        <name>Zn(2+)</name>
        <dbReference type="ChEBI" id="CHEBI:29105"/>
    </cofactor>
</comment>
<accession>A0A0V1A9V5</accession>
<dbReference type="PROSITE" id="PS52035">
    <property type="entry name" value="PEPTIDASE_M14"/>
    <property type="match status" value="1"/>
</dbReference>
<keyword evidence="8" id="KW-0862">Zinc</keyword>
<gene>
    <name evidence="13" type="primary">CPA6</name>
    <name evidence="13" type="ORF">T12_4716</name>
</gene>
<evidence type="ECO:0000256" key="3">
    <source>
        <dbReference type="ARBA" id="ARBA00022645"/>
    </source>
</evidence>
<protein>
    <submittedName>
        <fullName evidence="13">Carboxypeptidase A6</fullName>
    </submittedName>
</protein>
<dbReference type="SMART" id="SM00631">
    <property type="entry name" value="Zn_pept"/>
    <property type="match status" value="1"/>
</dbReference>
<dbReference type="PRINTS" id="PR00765">
    <property type="entry name" value="CRBOXYPTASEA"/>
</dbReference>
<dbReference type="OrthoDB" id="3626597at2759"/>
<evidence type="ECO:0000256" key="7">
    <source>
        <dbReference type="ARBA" id="ARBA00022801"/>
    </source>
</evidence>
<proteinExistence type="inferred from homology"/>
<evidence type="ECO:0000256" key="8">
    <source>
        <dbReference type="ARBA" id="ARBA00022833"/>
    </source>
</evidence>
<dbReference type="FunFam" id="3.40.630.10:FF:000084">
    <property type="entry name" value="Carboxypeptidase B2"/>
    <property type="match status" value="1"/>
</dbReference>
<evidence type="ECO:0000256" key="10">
    <source>
        <dbReference type="ARBA" id="ARBA00023157"/>
    </source>
</evidence>
<dbReference type="Proteomes" id="UP000054783">
    <property type="component" value="Unassembled WGS sequence"/>
</dbReference>
<evidence type="ECO:0000313" key="13">
    <source>
        <dbReference type="EMBL" id="KRY21537.1"/>
    </source>
</evidence>
<keyword evidence="4" id="KW-0645">Protease</keyword>
<organism evidence="13 14">
    <name type="scientific">Trichinella patagoniensis</name>
    <dbReference type="NCBI Taxonomy" id="990121"/>
    <lineage>
        <taxon>Eukaryota</taxon>
        <taxon>Metazoa</taxon>
        <taxon>Ecdysozoa</taxon>
        <taxon>Nematoda</taxon>
        <taxon>Enoplea</taxon>
        <taxon>Dorylaimia</taxon>
        <taxon>Trichinellida</taxon>
        <taxon>Trichinellidae</taxon>
        <taxon>Trichinella</taxon>
    </lineage>
</organism>
<keyword evidence="6" id="KW-0732">Signal</keyword>
<evidence type="ECO:0000259" key="12">
    <source>
        <dbReference type="PROSITE" id="PS52035"/>
    </source>
</evidence>
<keyword evidence="14" id="KW-1185">Reference proteome</keyword>
<dbReference type="STRING" id="990121.A0A0V1A9V5"/>
<dbReference type="PANTHER" id="PTHR11705:SF91">
    <property type="entry name" value="FI01817P-RELATED"/>
    <property type="match status" value="1"/>
</dbReference>
<evidence type="ECO:0000256" key="6">
    <source>
        <dbReference type="ARBA" id="ARBA00022729"/>
    </source>
</evidence>
<dbReference type="Pfam" id="PF00246">
    <property type="entry name" value="Peptidase_M14"/>
    <property type="match status" value="1"/>
</dbReference>
<keyword evidence="7" id="KW-0378">Hydrolase</keyword>
<name>A0A0V1A9V5_9BILA</name>
<sequence length="398" mass="46569">MFAEVSLFWTFIFASIFSAWNLNLYENYQLLQIQLLSQDDVNVLQKIVDVESLEMDFWTPLTDLDNYDKPIIAFVPPSSVNLLIESLEKSKISYSNITDVFRKNFNNHVQMLKDKKHKIKTSKILSTFTLNEYHTLAEIHWYMQALSRKHPQIVKLINIGYSSEGRPLLAVKLAENYENTKEIQFILNKYSFYILPVVNPDGYDYSWKSERFWRKSRSKHNCTFWSCCVGVDLDRNFNISIDLRGHPCRPDYPGPFPFSESETRAVSKFLSENQQHILLAISLHSFGKLLTVPYSFKSDEVENSNFQTYTARHFLQATAFKNKFYTLTQAYKNYKFSIGQEMDWIRLFTNISLAYSIKLPPTPNEPYGFLLPEDHIVPVSIQAFEGILNMVKSLNYLY</sequence>
<evidence type="ECO:0000256" key="4">
    <source>
        <dbReference type="ARBA" id="ARBA00022670"/>
    </source>
</evidence>
<dbReference type="InterPro" id="IPR036990">
    <property type="entry name" value="M14A-like_propep"/>
</dbReference>
<dbReference type="InterPro" id="IPR003146">
    <property type="entry name" value="M14A_act_pep"/>
</dbReference>
<feature type="domain" description="Peptidase M14" evidence="12">
    <location>
        <begin position="90"/>
        <end position="394"/>
    </location>
</feature>
<dbReference type="SUPFAM" id="SSF53187">
    <property type="entry name" value="Zn-dependent exopeptidases"/>
    <property type="match status" value="1"/>
</dbReference>
<dbReference type="GO" id="GO:0008270">
    <property type="term" value="F:zinc ion binding"/>
    <property type="evidence" value="ECO:0007669"/>
    <property type="project" value="InterPro"/>
</dbReference>
<keyword evidence="10" id="KW-1015">Disulfide bond</keyword>
<dbReference type="Pfam" id="PF02244">
    <property type="entry name" value="Propep_M14"/>
    <property type="match status" value="1"/>
</dbReference>
<dbReference type="SUPFAM" id="SSF54897">
    <property type="entry name" value="Protease propeptides/inhibitors"/>
    <property type="match status" value="1"/>
</dbReference>
<dbReference type="GO" id="GO:0006508">
    <property type="term" value="P:proteolysis"/>
    <property type="evidence" value="ECO:0007669"/>
    <property type="project" value="UniProtKB-KW"/>
</dbReference>
<dbReference type="Gene3D" id="3.30.70.340">
    <property type="entry name" value="Metallocarboxypeptidase-like"/>
    <property type="match status" value="1"/>
</dbReference>